<dbReference type="Gene3D" id="1.10.760.10">
    <property type="entry name" value="Cytochrome c-like domain"/>
    <property type="match status" value="1"/>
</dbReference>
<dbReference type="RefSeq" id="WP_072659936.1">
    <property type="nucleotide sequence ID" value="NZ_BDFD01000013.1"/>
</dbReference>
<dbReference type="OrthoDB" id="5292346at2"/>
<sequence>MKTLILGSLSLLILANCSEPQQTDSRQDDYPSPVVVQADAGKGLDVFLAKCALCHGKSGKGSNQGPPLVHNIYRPDHHSDYSVERAVKFGVQSHHWGFGNMPPIPGLSQEDIKHLVAYIRKEQNKAGIQ</sequence>
<protein>
    <submittedName>
        <fullName evidence="6">Cytochrome c</fullName>
    </submittedName>
</protein>
<dbReference type="STRING" id="1921010.MMIC_P1592"/>
<evidence type="ECO:0000313" key="6">
    <source>
        <dbReference type="EMBL" id="GAV20620.1"/>
    </source>
</evidence>
<dbReference type="PROSITE" id="PS51007">
    <property type="entry name" value="CYTC"/>
    <property type="match status" value="1"/>
</dbReference>
<reference evidence="6 7" key="1">
    <citation type="journal article" date="2017" name="Arch. Microbiol.">
        <title>Mariprofundus micogutta sp. nov., a novel iron-oxidizing zetaproteobacterium isolated from a deep-sea hydrothermal field at the Bayonnaise knoll of the Izu-Ogasawara arc, and a description of Mariprofundales ord. nov. and Zetaproteobacteria classis nov.</title>
        <authorList>
            <person name="Makita H."/>
            <person name="Tanaka E."/>
            <person name="Mitsunobu S."/>
            <person name="Miyazaki M."/>
            <person name="Nunoura T."/>
            <person name="Uematsu K."/>
            <person name="Takaki Y."/>
            <person name="Nishi S."/>
            <person name="Shimamura S."/>
            <person name="Takai K."/>
        </authorList>
    </citation>
    <scope>NUCLEOTIDE SEQUENCE [LARGE SCALE GENOMIC DNA]</scope>
    <source>
        <strain evidence="6 7">ET2</strain>
    </source>
</reference>
<dbReference type="PANTHER" id="PTHR35008">
    <property type="entry name" value="BLL4482 PROTEIN-RELATED"/>
    <property type="match status" value="1"/>
</dbReference>
<evidence type="ECO:0000313" key="7">
    <source>
        <dbReference type="Proteomes" id="UP000231632"/>
    </source>
</evidence>
<evidence type="ECO:0000256" key="4">
    <source>
        <dbReference type="PROSITE-ProRule" id="PRU00433"/>
    </source>
</evidence>
<keyword evidence="3 4" id="KW-0408">Iron</keyword>
<dbReference type="InterPro" id="IPR036909">
    <property type="entry name" value="Cyt_c-like_dom_sf"/>
</dbReference>
<feature type="domain" description="Cytochrome c" evidence="5">
    <location>
        <begin position="38"/>
        <end position="123"/>
    </location>
</feature>
<dbReference type="Proteomes" id="UP000231632">
    <property type="component" value="Unassembled WGS sequence"/>
</dbReference>
<evidence type="ECO:0000256" key="2">
    <source>
        <dbReference type="ARBA" id="ARBA00022723"/>
    </source>
</evidence>
<dbReference type="SUPFAM" id="SSF46626">
    <property type="entry name" value="Cytochrome c"/>
    <property type="match status" value="1"/>
</dbReference>
<keyword evidence="7" id="KW-1185">Reference proteome</keyword>
<name>A0A1L8CNX4_9PROT</name>
<dbReference type="GO" id="GO:0046872">
    <property type="term" value="F:metal ion binding"/>
    <property type="evidence" value="ECO:0007669"/>
    <property type="project" value="UniProtKB-KW"/>
</dbReference>
<evidence type="ECO:0000256" key="1">
    <source>
        <dbReference type="ARBA" id="ARBA00022617"/>
    </source>
</evidence>
<dbReference type="EMBL" id="BDFD01000013">
    <property type="protein sequence ID" value="GAV20620.1"/>
    <property type="molecule type" value="Genomic_DNA"/>
</dbReference>
<organism evidence="6 7">
    <name type="scientific">Mariprofundus micogutta</name>
    <dbReference type="NCBI Taxonomy" id="1921010"/>
    <lineage>
        <taxon>Bacteria</taxon>
        <taxon>Pseudomonadati</taxon>
        <taxon>Pseudomonadota</taxon>
        <taxon>Candidatius Mariprofundia</taxon>
        <taxon>Mariprofundales</taxon>
        <taxon>Mariprofundaceae</taxon>
        <taxon>Mariprofundus</taxon>
    </lineage>
</organism>
<dbReference type="AlphaFoldDB" id="A0A1L8CNX4"/>
<evidence type="ECO:0000256" key="3">
    <source>
        <dbReference type="ARBA" id="ARBA00023004"/>
    </source>
</evidence>
<gene>
    <name evidence="6" type="ORF">MMIC_P1592</name>
</gene>
<comment type="caution">
    <text evidence="6">The sequence shown here is derived from an EMBL/GenBank/DDBJ whole genome shotgun (WGS) entry which is preliminary data.</text>
</comment>
<dbReference type="InterPro" id="IPR009056">
    <property type="entry name" value="Cyt_c-like_dom"/>
</dbReference>
<dbReference type="PANTHER" id="PTHR35008:SF8">
    <property type="entry name" value="ALCOHOL DEHYDROGENASE CYTOCHROME C SUBUNIT"/>
    <property type="match status" value="1"/>
</dbReference>
<accession>A0A1L8CNX4</accession>
<keyword evidence="2 4" id="KW-0479">Metal-binding</keyword>
<dbReference type="GO" id="GO:0009055">
    <property type="term" value="F:electron transfer activity"/>
    <property type="evidence" value="ECO:0007669"/>
    <property type="project" value="InterPro"/>
</dbReference>
<dbReference type="InterPro" id="IPR051459">
    <property type="entry name" value="Cytochrome_c-type_DH"/>
</dbReference>
<keyword evidence="1 4" id="KW-0349">Heme</keyword>
<proteinExistence type="predicted"/>
<dbReference type="Pfam" id="PF00034">
    <property type="entry name" value="Cytochrom_C"/>
    <property type="match status" value="1"/>
</dbReference>
<dbReference type="GO" id="GO:0020037">
    <property type="term" value="F:heme binding"/>
    <property type="evidence" value="ECO:0007669"/>
    <property type="project" value="InterPro"/>
</dbReference>
<evidence type="ECO:0000259" key="5">
    <source>
        <dbReference type="PROSITE" id="PS51007"/>
    </source>
</evidence>